<dbReference type="GO" id="GO:0005730">
    <property type="term" value="C:nucleolus"/>
    <property type="evidence" value="ECO:0007669"/>
    <property type="project" value="TreeGrafter"/>
</dbReference>
<name>A0A9D5D8U2_9LILI</name>
<dbReference type="SUPFAM" id="SSF48371">
    <property type="entry name" value="ARM repeat"/>
    <property type="match status" value="2"/>
</dbReference>
<evidence type="ECO:0000313" key="6">
    <source>
        <dbReference type="Proteomes" id="UP001085076"/>
    </source>
</evidence>
<feature type="region of interest" description="Disordered" evidence="4">
    <location>
        <begin position="61"/>
        <end position="81"/>
    </location>
</feature>
<gene>
    <name evidence="5" type="ORF">J5N97_005811</name>
</gene>
<evidence type="ECO:0000256" key="1">
    <source>
        <dbReference type="ARBA" id="ARBA00022737"/>
    </source>
</evidence>
<dbReference type="PANTHER" id="PTHR13102">
    <property type="entry name" value="NUCLEOLAR PROTEIN 9"/>
    <property type="match status" value="1"/>
</dbReference>
<comment type="caution">
    <text evidence="5">The sequence shown here is derived from an EMBL/GenBank/DDBJ whole genome shotgun (WGS) entry which is preliminary data.</text>
</comment>
<dbReference type="InterPro" id="IPR011989">
    <property type="entry name" value="ARM-like"/>
</dbReference>
<sequence>MLSRAKVGIDLLLNVLGETKVGVDLNLLCSCLSTSSKFLQKALQQKGYMLMAMENFSTKRGKKKIKTSKPSKGDNLKDGSSGNALGELNEIGPAQITAKKVLDSSKSLETLIRKKIDPVTAQYFSQIRDRLEDNTIDLEDRPIFCAKALKATRGIEVELATDLIMSHTIETLLNGCELDPLCEFLRNCAEAFPSIALDKCGSHVVETALKSLSLHVHDEESHSIIGDTLTKICQVVARNSINLMSSTYGSHVLRTLLCLCKGVPFDLLDQFHVSKPSVVLAERLNSDSTQQIGKYHENSQHGFESVFKIFIMEILNHAKDEMKNLMYDKCSSFVWQTALKLLVGDDQMLSDAILILLQCHEKNMTEDKYLKVAMKQNVLSLLQDTSSSHLLEVIVGVAPDVLYDKLLNEVFKGSLYKISLQRCGNFVVQALISSSRSSDQVDVMWDEIGPKTRELLNSEKAGVIAVLLAACQRLQVHAQECCEALASAVSSGHESSSCIFPRILFLEGYFRKRSSWEWPMGEKMNTLGCLMLQIMFRFPKDFIRPFIDSLKSMEANYIIETAKDDGGCRVLEAFLSSDASAKEKCEVIAKLQGYFGELSMHRGSSFTVEKCFHASNINLKEAIAKELQNIQAELSKSKHGPHLLRNLEIDEFAKRPAQWKAQQATKERVHRDFQAIFGSNTTKHQKQDSSPHQPPQSSKKKQKRHEQINAGTLQEDTESNATSSKHGFPGDKRLEKSRNFVARPAKEHANSGTSFMMNSKKRKSTTSELADLACKKSLSQSDVQKLFKSSAPQKGKHSESEKTPFLSKKQKK</sequence>
<feature type="compositionally biased region" description="Basic and acidic residues" evidence="4">
    <location>
        <begin position="728"/>
        <end position="749"/>
    </location>
</feature>
<evidence type="ECO:0000313" key="5">
    <source>
        <dbReference type="EMBL" id="KAJ0987455.1"/>
    </source>
</evidence>
<keyword evidence="1" id="KW-0677">Repeat</keyword>
<dbReference type="InterPro" id="IPR001313">
    <property type="entry name" value="Pumilio_RNA-bd_rpt"/>
</dbReference>
<dbReference type="GO" id="GO:0000472">
    <property type="term" value="P:endonucleolytic cleavage to generate mature 5'-end of SSU-rRNA from (SSU-rRNA, 5.8S rRNA, LSU-rRNA)"/>
    <property type="evidence" value="ECO:0007669"/>
    <property type="project" value="TreeGrafter"/>
</dbReference>
<dbReference type="OrthoDB" id="392571at2759"/>
<dbReference type="GO" id="GO:0000056">
    <property type="term" value="P:ribosomal small subunit export from nucleus"/>
    <property type="evidence" value="ECO:0007669"/>
    <property type="project" value="TreeGrafter"/>
</dbReference>
<dbReference type="PROSITE" id="PS50302">
    <property type="entry name" value="PUM"/>
    <property type="match status" value="1"/>
</dbReference>
<dbReference type="EMBL" id="JAGGNH010000001">
    <property type="protein sequence ID" value="KAJ0987455.1"/>
    <property type="molecule type" value="Genomic_DNA"/>
</dbReference>
<dbReference type="SMART" id="SM00025">
    <property type="entry name" value="Pumilio"/>
    <property type="match status" value="6"/>
</dbReference>
<keyword evidence="6" id="KW-1185">Reference proteome</keyword>
<dbReference type="Proteomes" id="UP001085076">
    <property type="component" value="Miscellaneous, Linkage group lg01"/>
</dbReference>
<dbReference type="AlphaFoldDB" id="A0A9D5D8U2"/>
<reference evidence="5" key="2">
    <citation type="journal article" date="2022" name="Hortic Res">
        <title>The genome of Dioscorea zingiberensis sheds light on the biosynthesis, origin and evolution of the medicinally important diosgenin saponins.</title>
        <authorList>
            <person name="Li Y."/>
            <person name="Tan C."/>
            <person name="Li Z."/>
            <person name="Guo J."/>
            <person name="Li S."/>
            <person name="Chen X."/>
            <person name="Wang C."/>
            <person name="Dai X."/>
            <person name="Yang H."/>
            <person name="Song W."/>
            <person name="Hou L."/>
            <person name="Xu J."/>
            <person name="Tong Z."/>
            <person name="Xu A."/>
            <person name="Yuan X."/>
            <person name="Wang W."/>
            <person name="Yang Q."/>
            <person name="Chen L."/>
            <person name="Sun Z."/>
            <person name="Wang K."/>
            <person name="Pan B."/>
            <person name="Chen J."/>
            <person name="Bao Y."/>
            <person name="Liu F."/>
            <person name="Qi X."/>
            <person name="Gang D.R."/>
            <person name="Wen J."/>
            <person name="Li J."/>
        </authorList>
    </citation>
    <scope>NUCLEOTIDE SEQUENCE</scope>
    <source>
        <strain evidence="5">Dzin_1.0</strain>
    </source>
</reference>
<dbReference type="InterPro" id="IPR040000">
    <property type="entry name" value="NOP9"/>
</dbReference>
<dbReference type="GO" id="GO:0000447">
    <property type="term" value="P:endonucleolytic cleavage in ITS1 to separate SSU-rRNA from 5.8S rRNA and LSU-rRNA from tricistronic rRNA transcript (SSU-rRNA, 5.8S rRNA, LSU-rRNA)"/>
    <property type="evidence" value="ECO:0007669"/>
    <property type="project" value="TreeGrafter"/>
</dbReference>
<feature type="repeat" description="Pumilio" evidence="3">
    <location>
        <begin position="409"/>
        <end position="446"/>
    </location>
</feature>
<evidence type="ECO:0000256" key="4">
    <source>
        <dbReference type="SAM" id="MobiDB-lite"/>
    </source>
</evidence>
<dbReference type="PANTHER" id="PTHR13102:SF0">
    <property type="entry name" value="NUCLEOLAR PROTEIN 9"/>
    <property type="match status" value="1"/>
</dbReference>
<keyword evidence="2" id="KW-0810">Translation regulation</keyword>
<dbReference type="GO" id="GO:0003723">
    <property type="term" value="F:RNA binding"/>
    <property type="evidence" value="ECO:0007669"/>
    <property type="project" value="InterPro"/>
</dbReference>
<feature type="compositionally biased region" description="Polar residues" evidence="4">
    <location>
        <begin position="709"/>
        <end position="725"/>
    </location>
</feature>
<dbReference type="GO" id="GO:0030688">
    <property type="term" value="C:preribosome, small subunit precursor"/>
    <property type="evidence" value="ECO:0007669"/>
    <property type="project" value="TreeGrafter"/>
</dbReference>
<accession>A0A9D5D8U2</accession>
<proteinExistence type="predicted"/>
<dbReference type="GO" id="GO:0006417">
    <property type="term" value="P:regulation of translation"/>
    <property type="evidence" value="ECO:0007669"/>
    <property type="project" value="UniProtKB-KW"/>
</dbReference>
<dbReference type="Pfam" id="PF22493">
    <property type="entry name" value="PUF_NOP9"/>
    <property type="match status" value="1"/>
</dbReference>
<feature type="region of interest" description="Disordered" evidence="4">
    <location>
        <begin position="680"/>
        <end position="812"/>
    </location>
</feature>
<feature type="compositionally biased region" description="Low complexity" evidence="4">
    <location>
        <begin position="688"/>
        <end position="697"/>
    </location>
</feature>
<protein>
    <submittedName>
        <fullName evidence="5">Uncharacterized protein</fullName>
    </submittedName>
</protein>
<reference evidence="5" key="1">
    <citation type="submission" date="2021-03" db="EMBL/GenBank/DDBJ databases">
        <authorList>
            <person name="Li Z."/>
            <person name="Yang C."/>
        </authorList>
    </citation>
    <scope>NUCLEOTIDE SEQUENCE</scope>
    <source>
        <strain evidence="5">Dzin_1.0</strain>
        <tissue evidence="5">Leaf</tissue>
    </source>
</reference>
<dbReference type="GO" id="GO:0030686">
    <property type="term" value="C:90S preribosome"/>
    <property type="evidence" value="ECO:0007669"/>
    <property type="project" value="TreeGrafter"/>
</dbReference>
<dbReference type="GO" id="GO:0000480">
    <property type="term" value="P:endonucleolytic cleavage in 5'-ETS of tricistronic rRNA transcript (SSU-rRNA, 5.8S rRNA, LSU-rRNA)"/>
    <property type="evidence" value="ECO:0007669"/>
    <property type="project" value="TreeGrafter"/>
</dbReference>
<dbReference type="InterPro" id="IPR016024">
    <property type="entry name" value="ARM-type_fold"/>
</dbReference>
<dbReference type="Gene3D" id="1.25.10.10">
    <property type="entry name" value="Leucine-rich Repeat Variant"/>
    <property type="match status" value="2"/>
</dbReference>
<evidence type="ECO:0000256" key="2">
    <source>
        <dbReference type="ARBA" id="ARBA00022845"/>
    </source>
</evidence>
<organism evidence="5 6">
    <name type="scientific">Dioscorea zingiberensis</name>
    <dbReference type="NCBI Taxonomy" id="325984"/>
    <lineage>
        <taxon>Eukaryota</taxon>
        <taxon>Viridiplantae</taxon>
        <taxon>Streptophyta</taxon>
        <taxon>Embryophyta</taxon>
        <taxon>Tracheophyta</taxon>
        <taxon>Spermatophyta</taxon>
        <taxon>Magnoliopsida</taxon>
        <taxon>Liliopsida</taxon>
        <taxon>Dioscoreales</taxon>
        <taxon>Dioscoreaceae</taxon>
        <taxon>Dioscorea</taxon>
    </lineage>
</organism>
<evidence type="ECO:0000256" key="3">
    <source>
        <dbReference type="PROSITE-ProRule" id="PRU00317"/>
    </source>
</evidence>